<reference evidence="2 3" key="1">
    <citation type="submission" date="2018-11" db="EMBL/GenBank/DDBJ databases">
        <title>Haplotype-resolved cattle genomes.</title>
        <authorList>
            <person name="Low W.Y."/>
            <person name="Tearle R."/>
            <person name="Bickhart D.M."/>
            <person name="Rosen B.D."/>
            <person name="Koren S."/>
            <person name="Rhie A."/>
            <person name="Hiendleder S."/>
            <person name="Phillippy A.M."/>
            <person name="Smith T.P.L."/>
            <person name="Williams J.L."/>
        </authorList>
    </citation>
    <scope>NUCLEOTIDE SEQUENCE [LARGE SCALE GENOMIC DNA]</scope>
</reference>
<dbReference type="Proteomes" id="UP000314981">
    <property type="component" value="Chromosome 27"/>
</dbReference>
<proteinExistence type="predicted"/>
<name>A0A4W2EE25_BOBOX</name>
<dbReference type="AlphaFoldDB" id="A0A4W2EE25"/>
<organism evidence="2 3">
    <name type="scientific">Bos indicus x Bos taurus</name>
    <name type="common">Hybrid cattle</name>
    <dbReference type="NCBI Taxonomy" id="30522"/>
    <lineage>
        <taxon>Eukaryota</taxon>
        <taxon>Metazoa</taxon>
        <taxon>Chordata</taxon>
        <taxon>Craniata</taxon>
        <taxon>Vertebrata</taxon>
        <taxon>Euteleostomi</taxon>
        <taxon>Mammalia</taxon>
        <taxon>Eutheria</taxon>
        <taxon>Laurasiatheria</taxon>
        <taxon>Artiodactyla</taxon>
        <taxon>Ruminantia</taxon>
        <taxon>Pecora</taxon>
        <taxon>Bovidae</taxon>
        <taxon>Bovinae</taxon>
        <taxon>Bos</taxon>
    </lineage>
</organism>
<accession>A0A4W2EE25</accession>
<reference evidence="2" key="2">
    <citation type="submission" date="2025-08" db="UniProtKB">
        <authorList>
            <consortium name="Ensembl"/>
        </authorList>
    </citation>
    <scope>IDENTIFICATION</scope>
</reference>
<dbReference type="STRING" id="30522.A0A4W2EE25"/>
<feature type="signal peptide" evidence="1">
    <location>
        <begin position="1"/>
        <end position="22"/>
    </location>
</feature>
<dbReference type="OMA" id="NSEIHFG"/>
<keyword evidence="3" id="KW-1185">Reference proteome</keyword>
<dbReference type="Ensembl" id="ENSBIXT00000005159.1">
    <property type="protein sequence ID" value="ENSBIXP00000030071.1"/>
    <property type="gene ID" value="ENSBIXG00000011877.1"/>
</dbReference>
<sequence>MSTAVPVFAILFFMSHVPPDRASFKEVCEHPNRSCQEFCLNSEIHFGRLDCRQCSLPMVNIPQVDCTTPRVH</sequence>
<evidence type="ECO:0000313" key="3">
    <source>
        <dbReference type="Proteomes" id="UP000314981"/>
    </source>
</evidence>
<keyword evidence="1" id="KW-0732">Signal</keyword>
<evidence type="ECO:0000256" key="1">
    <source>
        <dbReference type="SAM" id="SignalP"/>
    </source>
</evidence>
<evidence type="ECO:0000313" key="2">
    <source>
        <dbReference type="Ensembl" id="ENSBIXP00000030071.1"/>
    </source>
</evidence>
<protein>
    <submittedName>
        <fullName evidence="2">Uncharacterized protein</fullName>
    </submittedName>
</protein>
<feature type="chain" id="PRO_5021214186" evidence="1">
    <location>
        <begin position="23"/>
        <end position="72"/>
    </location>
</feature>
<reference evidence="2" key="3">
    <citation type="submission" date="2025-09" db="UniProtKB">
        <authorList>
            <consortium name="Ensembl"/>
        </authorList>
    </citation>
    <scope>IDENTIFICATION</scope>
</reference>